<sequence length="130" mass="15103">MNESFINSTHQLLLFTNADPNVTTTPSPQQDDSAPSYWWMHGLVSFLFFIMAVAAITRVARRINQTRNVLVRTEEGAADIMRDLPQRQERSSSTSTACRHHLYCPRRVQCCTLHDRRSHCRQLRGWSWNV</sequence>
<feature type="transmembrane region" description="Helical" evidence="1">
    <location>
        <begin position="37"/>
        <end position="57"/>
    </location>
</feature>
<keyword evidence="3" id="KW-1185">Reference proteome</keyword>
<evidence type="ECO:0000313" key="2">
    <source>
        <dbReference type="EMBL" id="CUG89748.1"/>
    </source>
</evidence>
<name>A0A0S4JHW5_BODSA</name>
<dbReference type="EMBL" id="CYKH01001766">
    <property type="protein sequence ID" value="CUG89748.1"/>
    <property type="molecule type" value="Genomic_DNA"/>
</dbReference>
<dbReference type="AlphaFoldDB" id="A0A0S4JHW5"/>
<dbReference type="Proteomes" id="UP000051952">
    <property type="component" value="Unassembled WGS sequence"/>
</dbReference>
<organism evidence="2 3">
    <name type="scientific">Bodo saltans</name>
    <name type="common">Flagellated protozoan</name>
    <dbReference type="NCBI Taxonomy" id="75058"/>
    <lineage>
        <taxon>Eukaryota</taxon>
        <taxon>Discoba</taxon>
        <taxon>Euglenozoa</taxon>
        <taxon>Kinetoplastea</taxon>
        <taxon>Metakinetoplastina</taxon>
        <taxon>Eubodonida</taxon>
        <taxon>Bodonidae</taxon>
        <taxon>Bodo</taxon>
    </lineage>
</organism>
<keyword evidence="1" id="KW-0472">Membrane</keyword>
<proteinExistence type="predicted"/>
<keyword evidence="1" id="KW-1133">Transmembrane helix</keyword>
<evidence type="ECO:0000256" key="1">
    <source>
        <dbReference type="SAM" id="Phobius"/>
    </source>
</evidence>
<gene>
    <name evidence="2" type="ORF">BSAL_23210</name>
</gene>
<protein>
    <submittedName>
        <fullName evidence="2">Transmembrane protein, putative</fullName>
    </submittedName>
</protein>
<dbReference type="VEuPathDB" id="TriTrypDB:BSAL_23210"/>
<reference evidence="3" key="1">
    <citation type="submission" date="2015-09" db="EMBL/GenBank/DDBJ databases">
        <authorList>
            <consortium name="Pathogen Informatics"/>
        </authorList>
    </citation>
    <scope>NUCLEOTIDE SEQUENCE [LARGE SCALE GENOMIC DNA]</scope>
    <source>
        <strain evidence="3">Lake Konstanz</strain>
    </source>
</reference>
<accession>A0A0S4JHW5</accession>
<keyword evidence="1 2" id="KW-0812">Transmembrane</keyword>
<evidence type="ECO:0000313" key="3">
    <source>
        <dbReference type="Proteomes" id="UP000051952"/>
    </source>
</evidence>